<evidence type="ECO:0000313" key="2">
    <source>
        <dbReference type="EMBL" id="VVM56306.1"/>
    </source>
</evidence>
<name>A0A5E6QJ14_PSEFL</name>
<protein>
    <submittedName>
        <fullName evidence="2">Uncharacterized protein</fullName>
    </submittedName>
</protein>
<evidence type="ECO:0000313" key="3">
    <source>
        <dbReference type="Proteomes" id="UP000327167"/>
    </source>
</evidence>
<evidence type="ECO:0000256" key="1">
    <source>
        <dbReference type="SAM" id="MobiDB-lite"/>
    </source>
</evidence>
<dbReference type="EMBL" id="CABVHJ010000003">
    <property type="protein sequence ID" value="VVM56306.1"/>
    <property type="molecule type" value="Genomic_DNA"/>
</dbReference>
<dbReference type="RefSeq" id="WP_150649611.1">
    <property type="nucleotide sequence ID" value="NZ_CABVHJ010000003.1"/>
</dbReference>
<feature type="compositionally biased region" description="Polar residues" evidence="1">
    <location>
        <begin position="21"/>
        <end position="44"/>
    </location>
</feature>
<sequence length="616" mass="67987">MAKPPKKIPVTAAAETTVTTRPAQSGSGSRVTANLPDTLTSGVDSTTGSQPPGTSTNRPPAVIVNEIPDTYRAARSAIAWPQDRLHELTPHGENTGLFTGPDQRTYAQIGSEGRFIVERDLQGNYYVPLTFAPGVPGPVLTKIEGQASWHIQRPGWQSTQSRSGTPATPQTLSYLAPDDAQTLTRAELSSGGIRYNKLKHTFVDTAEGTVMVRKNQQGDYQLTSATSRDLPEVFFEQIPGTVLWRLKKPDSPSTERPAEDRSRPIADADQAQPGPSKRARVDEPEDPVPPTSLDTSVPADQTPFFWLPWGHLNKPPVVESVQLGWFHYPIVPIGSNRNPKVYFVRHPDFAPAGFDAFEQMLRMAPLLQPVATFRIGNDPGEINPGKRFFDEPISQSVANAFPDFSDTTAYTVARKLFELADNSPKITGTGLINIQAVLHQWRQRPFGTAPAYADPLNMLSVAPSIDINGKKLIRMPSQVDGELQRLTFDPQRFPIEWNHYTTYPTDLNLRRLLGALLVRGGYDVFPLTHEHRMPTLVFRRESHDPIYFMKLGAVEHVGLSHTPGNELAEPSLPARIGKEAFVALTTANAQNKVVWLIGGVLKVESTPDSVFIIRER</sequence>
<dbReference type="Proteomes" id="UP000327167">
    <property type="component" value="Unassembled WGS sequence"/>
</dbReference>
<gene>
    <name evidence="2" type="ORF">PS655_01046</name>
</gene>
<organism evidence="2 3">
    <name type="scientific">Pseudomonas fluorescens</name>
    <dbReference type="NCBI Taxonomy" id="294"/>
    <lineage>
        <taxon>Bacteria</taxon>
        <taxon>Pseudomonadati</taxon>
        <taxon>Pseudomonadota</taxon>
        <taxon>Gammaproteobacteria</taxon>
        <taxon>Pseudomonadales</taxon>
        <taxon>Pseudomonadaceae</taxon>
        <taxon>Pseudomonas</taxon>
    </lineage>
</organism>
<feature type="region of interest" description="Disordered" evidence="1">
    <location>
        <begin position="246"/>
        <end position="297"/>
    </location>
</feature>
<accession>A0A5E6QJ14</accession>
<feature type="compositionally biased region" description="Low complexity" evidence="1">
    <location>
        <begin position="10"/>
        <end position="20"/>
    </location>
</feature>
<feature type="compositionally biased region" description="Low complexity" evidence="1">
    <location>
        <begin position="45"/>
        <end position="56"/>
    </location>
</feature>
<dbReference type="AlphaFoldDB" id="A0A5E6QJ14"/>
<feature type="compositionally biased region" description="Basic and acidic residues" evidence="1">
    <location>
        <begin position="256"/>
        <end position="266"/>
    </location>
</feature>
<reference evidence="2 3" key="1">
    <citation type="submission" date="2019-09" db="EMBL/GenBank/DDBJ databases">
        <authorList>
            <person name="Chandra G."/>
            <person name="Truman W A."/>
        </authorList>
    </citation>
    <scope>NUCLEOTIDE SEQUENCE [LARGE SCALE GENOMIC DNA]</scope>
    <source>
        <strain evidence="2">PS655</strain>
    </source>
</reference>
<feature type="region of interest" description="Disordered" evidence="1">
    <location>
        <begin position="1"/>
        <end position="61"/>
    </location>
</feature>
<proteinExistence type="predicted"/>